<dbReference type="CDD" id="cd00207">
    <property type="entry name" value="fer2"/>
    <property type="match status" value="1"/>
</dbReference>
<evidence type="ECO:0000259" key="8">
    <source>
        <dbReference type="PROSITE" id="PS51384"/>
    </source>
</evidence>
<dbReference type="Pfam" id="PF00970">
    <property type="entry name" value="FAD_binding_6"/>
    <property type="match status" value="1"/>
</dbReference>
<reference evidence="9 10" key="1">
    <citation type="submission" date="2018-07" db="EMBL/GenBank/DDBJ databases">
        <authorList>
            <person name="Quirk P.G."/>
            <person name="Krulwich T.A."/>
        </authorList>
    </citation>
    <scope>NUCLEOTIDE SEQUENCE [LARGE SCALE GENOMIC DNA]</scope>
    <source>
        <strain evidence="9 10">CC-BB4</strain>
    </source>
</reference>
<dbReference type="InterPro" id="IPR012675">
    <property type="entry name" value="Beta-grasp_dom_sf"/>
</dbReference>
<dbReference type="Gene3D" id="3.40.50.80">
    <property type="entry name" value="Nucleotide-binding domain of ferredoxin-NADP reductase (FNR) module"/>
    <property type="match status" value="1"/>
</dbReference>
<dbReference type="KEGG" id="ptaw:DW352_07430"/>
<dbReference type="PRINTS" id="PR00409">
    <property type="entry name" value="PHDIOXRDTASE"/>
</dbReference>
<name>A0A346A406_9HYPH</name>
<evidence type="ECO:0000256" key="5">
    <source>
        <dbReference type="ARBA" id="ARBA00023004"/>
    </source>
</evidence>
<keyword evidence="5" id="KW-0408">Iron</keyword>
<dbReference type="PROSITE" id="PS00197">
    <property type="entry name" value="2FE2S_FER_1"/>
    <property type="match status" value="1"/>
</dbReference>
<proteinExistence type="predicted"/>
<dbReference type="SUPFAM" id="SSF52343">
    <property type="entry name" value="Ferredoxin reductase-like, C-terminal NADP-linked domain"/>
    <property type="match status" value="1"/>
</dbReference>
<dbReference type="InterPro" id="IPR036010">
    <property type="entry name" value="2Fe-2S_ferredoxin-like_sf"/>
</dbReference>
<dbReference type="InterPro" id="IPR017927">
    <property type="entry name" value="FAD-bd_FR_type"/>
</dbReference>
<dbReference type="InterPro" id="IPR017938">
    <property type="entry name" value="Riboflavin_synthase-like_b-brl"/>
</dbReference>
<sequence>MTAPRAGEQTFEARVRALIWEAPGVLSLELAAPDGGALPAFEPGAHIDLKLPDGTLRQYSLCGDPNDLSHYRLGIRAVSGGMSSGYVHRKLRPGDLVTVSAPRNNFPLVEAKHYIFVAGGIGVTPFIPMMREVSAKHGSFTLLYCNKRNEDAPFLNEIKKLGGELSLHASEAGTRLDVAQRLTAVEKDAVIYCCGPEKLMLAVEEATAAWPEGTVHFEWFAPRARPEDEVSGAFEVVCERSGLTVTVPPDKSILDVLTEAGIDIPRSCEQGICGTCEVRVISGDIDHRDSILSSSERAANQTMMTCVSRAKSGRLVLDI</sequence>
<keyword evidence="1" id="KW-0285">Flavoprotein</keyword>
<feature type="domain" description="2Fe-2S ferredoxin-type" evidence="7">
    <location>
        <begin position="234"/>
        <end position="319"/>
    </location>
</feature>
<dbReference type="InterPro" id="IPR050415">
    <property type="entry name" value="MRET"/>
</dbReference>
<dbReference type="AlphaFoldDB" id="A0A346A406"/>
<dbReference type="PROSITE" id="PS51384">
    <property type="entry name" value="FAD_FR"/>
    <property type="match status" value="1"/>
</dbReference>
<gene>
    <name evidence="9" type="ORF">DW352_07430</name>
</gene>
<dbReference type="InterPro" id="IPR006058">
    <property type="entry name" value="2Fe2S_fd_BS"/>
</dbReference>
<dbReference type="SUPFAM" id="SSF54292">
    <property type="entry name" value="2Fe-2S ferredoxin-like"/>
    <property type="match status" value="1"/>
</dbReference>
<keyword evidence="2" id="KW-0001">2Fe-2S</keyword>
<accession>A0A346A406</accession>
<dbReference type="GO" id="GO:0051537">
    <property type="term" value="F:2 iron, 2 sulfur cluster binding"/>
    <property type="evidence" value="ECO:0007669"/>
    <property type="project" value="UniProtKB-KW"/>
</dbReference>
<dbReference type="InterPro" id="IPR008333">
    <property type="entry name" value="Cbr1-like_FAD-bd_dom"/>
</dbReference>
<protein>
    <submittedName>
        <fullName evidence="9">Oxidoreductase</fullName>
    </submittedName>
</protein>
<evidence type="ECO:0000256" key="2">
    <source>
        <dbReference type="ARBA" id="ARBA00022714"/>
    </source>
</evidence>
<dbReference type="CDD" id="cd06185">
    <property type="entry name" value="PDR_like"/>
    <property type="match status" value="1"/>
</dbReference>
<dbReference type="Pfam" id="PF00111">
    <property type="entry name" value="Fer2"/>
    <property type="match status" value="1"/>
</dbReference>
<keyword evidence="6" id="KW-0411">Iron-sulfur</keyword>
<dbReference type="Pfam" id="PF00175">
    <property type="entry name" value="NAD_binding_1"/>
    <property type="match status" value="1"/>
</dbReference>
<dbReference type="Proteomes" id="UP000254889">
    <property type="component" value="Chromosome"/>
</dbReference>
<dbReference type="Gene3D" id="3.10.20.30">
    <property type="match status" value="1"/>
</dbReference>
<evidence type="ECO:0000256" key="6">
    <source>
        <dbReference type="ARBA" id="ARBA00023014"/>
    </source>
</evidence>
<keyword evidence="10" id="KW-1185">Reference proteome</keyword>
<dbReference type="PANTHER" id="PTHR47354:SF1">
    <property type="entry name" value="CARNITINE MONOOXYGENASE REDUCTASE SUBUNIT"/>
    <property type="match status" value="1"/>
</dbReference>
<dbReference type="InterPro" id="IPR001041">
    <property type="entry name" value="2Fe-2S_ferredoxin-type"/>
</dbReference>
<dbReference type="OrthoDB" id="9792185at2"/>
<dbReference type="Gene3D" id="2.40.30.10">
    <property type="entry name" value="Translation factors"/>
    <property type="match status" value="1"/>
</dbReference>
<evidence type="ECO:0000256" key="3">
    <source>
        <dbReference type="ARBA" id="ARBA00022723"/>
    </source>
</evidence>
<dbReference type="InterPro" id="IPR001433">
    <property type="entry name" value="OxRdtase_FAD/NAD-bd"/>
</dbReference>
<keyword evidence="4" id="KW-0560">Oxidoreductase</keyword>
<dbReference type="GO" id="GO:0046872">
    <property type="term" value="F:metal ion binding"/>
    <property type="evidence" value="ECO:0007669"/>
    <property type="project" value="UniProtKB-KW"/>
</dbReference>
<evidence type="ECO:0000256" key="4">
    <source>
        <dbReference type="ARBA" id="ARBA00023002"/>
    </source>
</evidence>
<dbReference type="GO" id="GO:0016491">
    <property type="term" value="F:oxidoreductase activity"/>
    <property type="evidence" value="ECO:0007669"/>
    <property type="project" value="UniProtKB-KW"/>
</dbReference>
<evidence type="ECO:0000313" key="10">
    <source>
        <dbReference type="Proteomes" id="UP000254889"/>
    </source>
</evidence>
<evidence type="ECO:0000313" key="9">
    <source>
        <dbReference type="EMBL" id="AXK83903.1"/>
    </source>
</evidence>
<dbReference type="PROSITE" id="PS51085">
    <property type="entry name" value="2FE2S_FER_2"/>
    <property type="match status" value="1"/>
</dbReference>
<dbReference type="SUPFAM" id="SSF63380">
    <property type="entry name" value="Riboflavin synthase domain-like"/>
    <property type="match status" value="1"/>
</dbReference>
<dbReference type="InterPro" id="IPR039261">
    <property type="entry name" value="FNR_nucleotide-bd"/>
</dbReference>
<dbReference type="EMBL" id="CP031417">
    <property type="protein sequence ID" value="AXK83903.1"/>
    <property type="molecule type" value="Genomic_DNA"/>
</dbReference>
<keyword evidence="3" id="KW-0479">Metal-binding</keyword>
<evidence type="ECO:0000259" key="7">
    <source>
        <dbReference type="PROSITE" id="PS51085"/>
    </source>
</evidence>
<organism evidence="9 10">
    <name type="scientific">Pseudolabrys taiwanensis</name>
    <dbReference type="NCBI Taxonomy" id="331696"/>
    <lineage>
        <taxon>Bacteria</taxon>
        <taxon>Pseudomonadati</taxon>
        <taxon>Pseudomonadota</taxon>
        <taxon>Alphaproteobacteria</taxon>
        <taxon>Hyphomicrobiales</taxon>
        <taxon>Xanthobacteraceae</taxon>
        <taxon>Pseudolabrys</taxon>
    </lineage>
</organism>
<evidence type="ECO:0000256" key="1">
    <source>
        <dbReference type="ARBA" id="ARBA00022630"/>
    </source>
</evidence>
<dbReference type="PANTHER" id="PTHR47354">
    <property type="entry name" value="NADH OXIDOREDUCTASE HCR"/>
    <property type="match status" value="1"/>
</dbReference>
<feature type="domain" description="FAD-binding FR-type" evidence="8">
    <location>
        <begin position="8"/>
        <end position="109"/>
    </location>
</feature>